<comment type="similarity">
    <text evidence="1">Belongs to the helicase family. UvrD subfamily.</text>
</comment>
<evidence type="ECO:0000256" key="5">
    <source>
        <dbReference type="ARBA" id="ARBA00022801"/>
    </source>
</evidence>
<dbReference type="GO" id="GO:0004527">
    <property type="term" value="F:exonuclease activity"/>
    <property type="evidence" value="ECO:0007669"/>
    <property type="project" value="UniProtKB-KW"/>
</dbReference>
<evidence type="ECO:0000256" key="8">
    <source>
        <dbReference type="ARBA" id="ARBA00022840"/>
    </source>
</evidence>
<dbReference type="InterPro" id="IPR014017">
    <property type="entry name" value="DNA_helicase_UvrD-like_C"/>
</dbReference>
<dbReference type="CDD" id="cd17932">
    <property type="entry name" value="DEXQc_UvrD"/>
    <property type="match status" value="1"/>
</dbReference>
<dbReference type="EMBL" id="SKFH01000011">
    <property type="protein sequence ID" value="TCZ72245.1"/>
    <property type="molecule type" value="Genomic_DNA"/>
</dbReference>
<comment type="caution">
    <text evidence="18">The sequence shown here is derived from an EMBL/GenBank/DDBJ whole genome shotgun (WGS) entry which is preliminary data.</text>
</comment>
<gene>
    <name evidence="18" type="ORF">E0486_09140</name>
</gene>
<keyword evidence="10" id="KW-0234">DNA repair</keyword>
<dbReference type="Pfam" id="PF00580">
    <property type="entry name" value="UvrD-helicase"/>
    <property type="match status" value="1"/>
</dbReference>
<evidence type="ECO:0000259" key="17">
    <source>
        <dbReference type="PROSITE" id="PS51217"/>
    </source>
</evidence>
<dbReference type="Pfam" id="PF13361">
    <property type="entry name" value="UvrD_C"/>
    <property type="match status" value="1"/>
</dbReference>
<comment type="catalytic activity">
    <reaction evidence="14">
        <text>ATP + H2O = ADP + phosphate + H(+)</text>
        <dbReference type="Rhea" id="RHEA:13065"/>
        <dbReference type="ChEBI" id="CHEBI:15377"/>
        <dbReference type="ChEBI" id="CHEBI:15378"/>
        <dbReference type="ChEBI" id="CHEBI:30616"/>
        <dbReference type="ChEBI" id="CHEBI:43474"/>
        <dbReference type="ChEBI" id="CHEBI:456216"/>
        <dbReference type="EC" id="5.6.2.4"/>
    </reaction>
</comment>
<evidence type="ECO:0000256" key="7">
    <source>
        <dbReference type="ARBA" id="ARBA00022839"/>
    </source>
</evidence>
<reference evidence="18 19" key="1">
    <citation type="submission" date="2019-03" db="EMBL/GenBank/DDBJ databases">
        <authorList>
            <person name="Kim M.K.M."/>
        </authorList>
    </citation>
    <scope>NUCLEOTIDE SEQUENCE [LARGE SCALE GENOMIC DNA]</scope>
    <source>
        <strain evidence="18 19">17J68-15</strain>
    </source>
</reference>
<evidence type="ECO:0000256" key="13">
    <source>
        <dbReference type="ARBA" id="ARBA00034808"/>
    </source>
</evidence>
<evidence type="ECO:0000256" key="11">
    <source>
        <dbReference type="ARBA" id="ARBA00023235"/>
    </source>
</evidence>
<organism evidence="18 19">
    <name type="scientific">Flaviaesturariibacter aridisoli</name>
    <dbReference type="NCBI Taxonomy" id="2545761"/>
    <lineage>
        <taxon>Bacteria</taxon>
        <taxon>Pseudomonadati</taxon>
        <taxon>Bacteroidota</taxon>
        <taxon>Chitinophagia</taxon>
        <taxon>Chitinophagales</taxon>
        <taxon>Chitinophagaceae</taxon>
        <taxon>Flaviaestuariibacter</taxon>
    </lineage>
</organism>
<keyword evidence="3 15" id="KW-0547">Nucleotide-binding</keyword>
<dbReference type="PROSITE" id="PS51198">
    <property type="entry name" value="UVRD_HELICASE_ATP_BIND"/>
    <property type="match status" value="1"/>
</dbReference>
<evidence type="ECO:0000256" key="6">
    <source>
        <dbReference type="ARBA" id="ARBA00022806"/>
    </source>
</evidence>
<feature type="domain" description="UvrD-like helicase C-terminal" evidence="17">
    <location>
        <begin position="344"/>
        <end position="646"/>
    </location>
</feature>
<evidence type="ECO:0000313" key="19">
    <source>
        <dbReference type="Proteomes" id="UP000295164"/>
    </source>
</evidence>
<dbReference type="GO" id="GO:0003677">
    <property type="term" value="F:DNA binding"/>
    <property type="evidence" value="ECO:0007669"/>
    <property type="project" value="UniProtKB-KW"/>
</dbReference>
<evidence type="ECO:0000259" key="16">
    <source>
        <dbReference type="PROSITE" id="PS51198"/>
    </source>
</evidence>
<dbReference type="SUPFAM" id="SSF52540">
    <property type="entry name" value="P-loop containing nucleoside triphosphate hydrolases"/>
    <property type="match status" value="1"/>
</dbReference>
<evidence type="ECO:0000256" key="9">
    <source>
        <dbReference type="ARBA" id="ARBA00023125"/>
    </source>
</evidence>
<dbReference type="InterPro" id="IPR027417">
    <property type="entry name" value="P-loop_NTPase"/>
</dbReference>
<dbReference type="Pfam" id="PF12705">
    <property type="entry name" value="PDDEXK_1"/>
    <property type="match status" value="1"/>
</dbReference>
<feature type="binding site" evidence="15">
    <location>
        <begin position="37"/>
        <end position="44"/>
    </location>
    <ligand>
        <name>ATP</name>
        <dbReference type="ChEBI" id="CHEBI:30616"/>
    </ligand>
</feature>
<accession>A0A4R4E208</accession>
<keyword evidence="9" id="KW-0238">DNA-binding</keyword>
<keyword evidence="8 15" id="KW-0067">ATP-binding</keyword>
<dbReference type="Gene3D" id="1.10.486.10">
    <property type="entry name" value="PCRA, domain 4"/>
    <property type="match status" value="1"/>
</dbReference>
<dbReference type="RefSeq" id="WP_131851859.1">
    <property type="nucleotide sequence ID" value="NZ_SKFH01000011.1"/>
</dbReference>
<keyword evidence="19" id="KW-1185">Reference proteome</keyword>
<dbReference type="AlphaFoldDB" id="A0A4R4E208"/>
<evidence type="ECO:0000256" key="2">
    <source>
        <dbReference type="ARBA" id="ARBA00022722"/>
    </source>
</evidence>
<keyword evidence="5 15" id="KW-0378">Hydrolase</keyword>
<dbReference type="GO" id="GO:0005524">
    <property type="term" value="F:ATP binding"/>
    <property type="evidence" value="ECO:0007669"/>
    <property type="project" value="UniProtKB-UniRule"/>
</dbReference>
<dbReference type="GO" id="GO:0043138">
    <property type="term" value="F:3'-5' DNA helicase activity"/>
    <property type="evidence" value="ECO:0007669"/>
    <property type="project" value="UniProtKB-EC"/>
</dbReference>
<keyword evidence="6 15" id="KW-0347">Helicase</keyword>
<protein>
    <recommendedName>
        <fullName evidence="13">DNA 3'-5' helicase</fullName>
        <ecNumber evidence="13">5.6.2.4</ecNumber>
    </recommendedName>
</protein>
<dbReference type="PROSITE" id="PS51217">
    <property type="entry name" value="UVRD_HELICASE_CTER"/>
    <property type="match status" value="1"/>
</dbReference>
<dbReference type="Gene3D" id="3.90.320.10">
    <property type="match status" value="1"/>
</dbReference>
<dbReference type="Proteomes" id="UP000295164">
    <property type="component" value="Unassembled WGS sequence"/>
</dbReference>
<comment type="catalytic activity">
    <reaction evidence="12">
        <text>Couples ATP hydrolysis with the unwinding of duplex DNA by translocating in the 3'-5' direction.</text>
        <dbReference type="EC" id="5.6.2.4"/>
    </reaction>
</comment>
<dbReference type="InterPro" id="IPR014016">
    <property type="entry name" value="UvrD-like_ATP-bd"/>
</dbReference>
<evidence type="ECO:0000256" key="15">
    <source>
        <dbReference type="PROSITE-ProRule" id="PRU00560"/>
    </source>
</evidence>
<evidence type="ECO:0000256" key="4">
    <source>
        <dbReference type="ARBA" id="ARBA00022763"/>
    </source>
</evidence>
<evidence type="ECO:0000256" key="10">
    <source>
        <dbReference type="ARBA" id="ARBA00023204"/>
    </source>
</evidence>
<dbReference type="Gene3D" id="1.10.10.160">
    <property type="match status" value="1"/>
</dbReference>
<name>A0A4R4E208_9BACT</name>
<evidence type="ECO:0000256" key="14">
    <source>
        <dbReference type="ARBA" id="ARBA00048988"/>
    </source>
</evidence>
<evidence type="ECO:0000313" key="18">
    <source>
        <dbReference type="EMBL" id="TCZ72245.1"/>
    </source>
</evidence>
<dbReference type="GO" id="GO:0005829">
    <property type="term" value="C:cytosol"/>
    <property type="evidence" value="ECO:0007669"/>
    <property type="project" value="TreeGrafter"/>
</dbReference>
<keyword evidence="2" id="KW-0540">Nuclease</keyword>
<evidence type="ECO:0000256" key="3">
    <source>
        <dbReference type="ARBA" id="ARBA00022741"/>
    </source>
</evidence>
<dbReference type="Gene3D" id="3.40.50.300">
    <property type="entry name" value="P-loop containing nucleotide triphosphate hydrolases"/>
    <property type="match status" value="2"/>
</dbReference>
<evidence type="ECO:0000256" key="12">
    <source>
        <dbReference type="ARBA" id="ARBA00034617"/>
    </source>
</evidence>
<dbReference type="EC" id="5.6.2.4" evidence="13"/>
<dbReference type="PANTHER" id="PTHR11070">
    <property type="entry name" value="UVRD / RECB / PCRA DNA HELICASE FAMILY MEMBER"/>
    <property type="match status" value="1"/>
</dbReference>
<dbReference type="GO" id="GO:0000725">
    <property type="term" value="P:recombinational repair"/>
    <property type="evidence" value="ECO:0007669"/>
    <property type="project" value="TreeGrafter"/>
</dbReference>
<dbReference type="InterPro" id="IPR000212">
    <property type="entry name" value="DNA_helicase_UvrD/REP"/>
</dbReference>
<dbReference type="SUPFAM" id="SSF52980">
    <property type="entry name" value="Restriction endonuclease-like"/>
    <property type="match status" value="1"/>
</dbReference>
<proteinExistence type="inferred from homology"/>
<evidence type="ECO:0000256" key="1">
    <source>
        <dbReference type="ARBA" id="ARBA00009922"/>
    </source>
</evidence>
<dbReference type="InterPro" id="IPR013986">
    <property type="entry name" value="DExx_box_DNA_helicase_dom_sf"/>
</dbReference>
<feature type="domain" description="UvrD-like helicase ATP-binding" evidence="16">
    <location>
        <begin position="16"/>
        <end position="343"/>
    </location>
</feature>
<keyword evidence="11" id="KW-0413">Isomerase</keyword>
<dbReference type="PANTHER" id="PTHR11070:SF63">
    <property type="entry name" value="DNA HELICASE IV"/>
    <property type="match status" value="1"/>
</dbReference>
<dbReference type="InterPro" id="IPR011604">
    <property type="entry name" value="PDDEXK-like_dom_sf"/>
</dbReference>
<dbReference type="InterPro" id="IPR038726">
    <property type="entry name" value="PDDEXK_AddAB-type"/>
</dbReference>
<dbReference type="InterPro" id="IPR011335">
    <property type="entry name" value="Restrct_endonuc-II-like"/>
</dbReference>
<keyword evidence="4" id="KW-0227">DNA damage</keyword>
<keyword evidence="7" id="KW-0269">Exonuclease</keyword>
<sequence>MAYRSELREKFETEYARLNEQQKAAVDQIEGPVMVIAGPGTGKTQILSARIGKILLSDAQVEPDNILCLTYTDAGVVAMRRRLSGFIGPDAYRVALHTFHAFCNEVIQDNLGLFEKTALDPISDLERIELLKELIDGFGKDHPLKRYRGDVYFEMHNLQQLFSLMKREGWTPDYICQKVSEYLKDLPNRDEYICKRATKDFKKGDVRTDKIAEQEERMQKLIAACGEFTKFQELMRRRSRYDFDDMINWVIGAFQDNADLLRHYQEKYQYILVDEYQDTSGSQNRIVELLINYWDQPNVFVVGDDDQSIYRFQGANVENMMAFGTSFGQDLMTVVLTENYRSTQPILDISKSLIDRNEERLVKQIGGLSKNLRAANVAMAHLTHGPEVHAYATQGQELIGITTKIEALIKDGVEPSEIGIIYRENRYGEELAQYLRLKGIPFYSRRHLNILEQPLIRQLLQVLDYIVAERDTPYGGDGLLFEILHFEWFGIPPLEVAKAAMLVSDANYQDKKQKTSLRRYVCERSAPKDLFDKGLDRRLCETVHLLERLIGAAANETLANLLEKILREAGFLGHIMDHTERHWLLQLVTGFYNHVRDELRRHPYSTLELFMERLDLMRKEGLALPLVQVSGQEKGVNLLTCHGSKGLEFDYVFLAGSTASSWEKKRKPHSGFSFPDTLFASNAKGDDTEELRRLFYVALTRAKQHLYISYSNATEEGKLLEPSLFIAEIFESHPLPVQAQVLEAEAIAEFQTLQLTGLFAPEVAPLEEEMVARVLSGFQMNVSALNNYLRCPLEFYFRNIVRIPSPRNEAAEFGSAVHHALEQLFVKMKKDPQERFPALDDFLNDFTWYMGRNRECFTKEQFARRSEYGLEILKQYYNRHVAHLNKFVLIEHNVRSVNVDGQLLRGKLDKIEFRGNDVTIVDYKTGDPERSREKFARPNPKIPAGGDYWRQAVFYKIMIGSYKPEWNVTNVVFDFVEPNKKKEYVREEVLINDMDLQDVKAQVKDTYAAIQARRFYTGCGQEDCHWCKFVKTNKMTVALHELKQEEEESKRSMLRVVE</sequence>
<dbReference type="OrthoDB" id="9810135at2"/>